<keyword evidence="6 10" id="KW-0283">Flagellar rotation</keyword>
<dbReference type="OrthoDB" id="9773007at2"/>
<keyword evidence="4 10" id="KW-0963">Cytoplasm</keyword>
<evidence type="ECO:0000256" key="10">
    <source>
        <dbReference type="PIRNR" id="PIRNR002884"/>
    </source>
</evidence>
<dbReference type="PIRSF" id="PIRSF002884">
    <property type="entry name" value="CheZ"/>
    <property type="match status" value="1"/>
</dbReference>
<dbReference type="Gene3D" id="1.10.287.500">
    <property type="entry name" value="Helix hairpin bin"/>
    <property type="match status" value="1"/>
</dbReference>
<keyword evidence="7 10" id="KW-0378">Hydrolase</keyword>
<gene>
    <name evidence="12" type="ORF">GEAM_1414</name>
</gene>
<dbReference type="Pfam" id="PF04344">
    <property type="entry name" value="CheZ"/>
    <property type="match status" value="1"/>
</dbReference>
<protein>
    <recommendedName>
        <fullName evidence="3 10">Protein phosphatase CheZ</fullName>
        <ecNumber evidence="10">3.1.3.-</ecNumber>
    </recommendedName>
    <alternativeName>
        <fullName evidence="9 10">Chemotaxis protein CheZ</fullName>
    </alternativeName>
</protein>
<dbReference type="GO" id="GO:0009288">
    <property type="term" value="C:bacterial-type flagellum"/>
    <property type="evidence" value="ECO:0007669"/>
    <property type="project" value="InterPro"/>
</dbReference>
<comment type="function">
    <text evidence="10">Plays an important role in bacterial chemotaxis signal transduction pathway by accelerating the dephosphorylation of phosphorylated CheY (CheY-P).</text>
</comment>
<evidence type="ECO:0000256" key="4">
    <source>
        <dbReference type="ARBA" id="ARBA00022490"/>
    </source>
</evidence>
<dbReference type="Proteomes" id="UP000028640">
    <property type="component" value="Unassembled WGS sequence"/>
</dbReference>
<evidence type="ECO:0000256" key="5">
    <source>
        <dbReference type="ARBA" id="ARBA00022500"/>
    </source>
</evidence>
<accession>A0A085GFM1</accession>
<evidence type="ECO:0000313" key="13">
    <source>
        <dbReference type="Proteomes" id="UP000028640"/>
    </source>
</evidence>
<dbReference type="EC" id="3.1.3.-" evidence="10"/>
<evidence type="ECO:0000256" key="1">
    <source>
        <dbReference type="ARBA" id="ARBA00004496"/>
    </source>
</evidence>
<proteinExistence type="inferred from homology"/>
<name>A0A085GFM1_EWIA3</name>
<dbReference type="STRING" id="910964.GEAM_1414"/>
<sequence>MADLLPPGMTMPANDAATAGDIIARIGQLTRMLRDSMRELGLDQAIAQAAEAIPDARDRLDYVVTMTAQAAERALNCVEAAQPRQNKLEAAAKKLDARWDQWFENPIELSDARELVTDTRSYLKEVPEHTSFTNAQLLEIMMAQDFQDLTGQVIKRMMTVVQEIENQLLSVLMDNIPEQNIKAKRENDSLLNGPQLNAEGVGVVASQEQVDDLLDSLGF</sequence>
<dbReference type="PANTHER" id="PTHR43693:SF1">
    <property type="entry name" value="PROTEIN PHOSPHATASE CHEZ"/>
    <property type="match status" value="1"/>
</dbReference>
<reference evidence="12 13" key="1">
    <citation type="submission" date="2014-05" db="EMBL/GenBank/DDBJ databases">
        <title>ATOL: Assembling a taxonomically balanced genome-scale reconstruction of the evolutionary history of the Enterobacteriaceae.</title>
        <authorList>
            <person name="Plunkett G.III."/>
            <person name="Neeno-Eckwall E.C."/>
            <person name="Glasner J.D."/>
            <person name="Perna N.T."/>
        </authorList>
    </citation>
    <scope>NUCLEOTIDE SEQUENCE [LARGE SCALE GENOMIC DNA]</scope>
    <source>
        <strain evidence="12 13">ATCC 33852</strain>
    </source>
</reference>
<dbReference type="AlphaFoldDB" id="A0A085GFM1"/>
<comment type="subunit">
    <text evidence="10">Homodimer.</text>
</comment>
<evidence type="ECO:0000256" key="11">
    <source>
        <dbReference type="PIRSR" id="PIRSR002884-1"/>
    </source>
</evidence>
<dbReference type="GO" id="GO:0006935">
    <property type="term" value="P:chemotaxis"/>
    <property type="evidence" value="ECO:0007669"/>
    <property type="project" value="UniProtKB-KW"/>
</dbReference>
<dbReference type="GO" id="GO:0050920">
    <property type="term" value="P:regulation of chemotaxis"/>
    <property type="evidence" value="ECO:0007669"/>
    <property type="project" value="InterPro"/>
</dbReference>
<evidence type="ECO:0000256" key="6">
    <source>
        <dbReference type="ARBA" id="ARBA00022779"/>
    </source>
</evidence>
<dbReference type="GO" id="GO:0005737">
    <property type="term" value="C:cytoplasm"/>
    <property type="evidence" value="ECO:0007669"/>
    <property type="project" value="UniProtKB-SubCell"/>
</dbReference>
<dbReference type="GO" id="GO:0097588">
    <property type="term" value="P:archaeal or bacterial-type flagellum-dependent cell motility"/>
    <property type="evidence" value="ECO:0007669"/>
    <property type="project" value="UniProtKB-KW"/>
</dbReference>
<organism evidence="12 13">
    <name type="scientific">Ewingella americana (strain ATCC 33852 / DSM 4580 / CCUG 14506 / JCM 5911 / LMG 7869 / NCTC 12157 / CDC 1468-78)</name>
    <dbReference type="NCBI Taxonomy" id="910964"/>
    <lineage>
        <taxon>Bacteria</taxon>
        <taxon>Pseudomonadati</taxon>
        <taxon>Pseudomonadota</taxon>
        <taxon>Gammaproteobacteria</taxon>
        <taxon>Enterobacterales</taxon>
        <taxon>Yersiniaceae</taxon>
        <taxon>Ewingella</taxon>
    </lineage>
</organism>
<dbReference type="PANTHER" id="PTHR43693">
    <property type="entry name" value="PROTEIN PHOSPHATASE CHEZ"/>
    <property type="match status" value="1"/>
</dbReference>
<comment type="subcellular location">
    <subcellularLocation>
        <location evidence="1 10">Cytoplasm</location>
    </subcellularLocation>
</comment>
<dbReference type="SUPFAM" id="SSF75708">
    <property type="entry name" value="Chemotaxis phosphatase CheZ"/>
    <property type="match status" value="1"/>
</dbReference>
<evidence type="ECO:0000313" key="12">
    <source>
        <dbReference type="EMBL" id="KFC82516.1"/>
    </source>
</evidence>
<dbReference type="InterPro" id="IPR050992">
    <property type="entry name" value="CheZ_family_phosphatases"/>
</dbReference>
<dbReference type="eggNOG" id="COG3143">
    <property type="taxonomic scope" value="Bacteria"/>
</dbReference>
<keyword evidence="5 10" id="KW-0145">Chemotaxis</keyword>
<dbReference type="EMBL" id="JMPJ01000040">
    <property type="protein sequence ID" value="KFC82516.1"/>
    <property type="molecule type" value="Genomic_DNA"/>
</dbReference>
<comment type="similarity">
    <text evidence="2 10">Belongs to the CheZ family.</text>
</comment>
<evidence type="ECO:0000256" key="2">
    <source>
        <dbReference type="ARBA" id="ARBA00005908"/>
    </source>
</evidence>
<comment type="caution">
    <text evidence="12">The sequence shown here is derived from an EMBL/GenBank/DDBJ whole genome shotgun (WGS) entry which is preliminary data.</text>
</comment>
<evidence type="ECO:0000256" key="8">
    <source>
        <dbReference type="ARBA" id="ARBA00022912"/>
    </source>
</evidence>
<evidence type="ECO:0000256" key="3">
    <source>
        <dbReference type="ARBA" id="ARBA00018484"/>
    </source>
</evidence>
<keyword evidence="8 10" id="KW-0904">Protein phosphatase</keyword>
<dbReference type="Gene3D" id="1.20.5.590">
    <property type="entry name" value="Single helix bin"/>
    <property type="match status" value="1"/>
</dbReference>
<feature type="site" description="Enhances dephosphorylation of CheY-P" evidence="11">
    <location>
        <position position="152"/>
    </location>
</feature>
<dbReference type="NCBIfam" id="NF008368">
    <property type="entry name" value="PRK11166.1"/>
    <property type="match status" value="1"/>
</dbReference>
<dbReference type="GO" id="GO:0004721">
    <property type="term" value="F:phosphoprotein phosphatase activity"/>
    <property type="evidence" value="ECO:0007669"/>
    <property type="project" value="UniProtKB-KW"/>
</dbReference>
<evidence type="ECO:0000256" key="7">
    <source>
        <dbReference type="ARBA" id="ARBA00022801"/>
    </source>
</evidence>
<keyword evidence="13" id="KW-1185">Reference proteome</keyword>
<dbReference type="InterPro" id="IPR007439">
    <property type="entry name" value="Chemotax_Pase_CheZ"/>
</dbReference>
<evidence type="ECO:0000256" key="9">
    <source>
        <dbReference type="ARBA" id="ARBA00029599"/>
    </source>
</evidence>